<dbReference type="EMBL" id="JACJST010000013">
    <property type="protein sequence ID" value="MBD2569241.1"/>
    <property type="molecule type" value="Genomic_DNA"/>
</dbReference>
<evidence type="ECO:0000313" key="2">
    <source>
        <dbReference type="Proteomes" id="UP000640531"/>
    </source>
</evidence>
<protein>
    <submittedName>
        <fullName evidence="1">Uncharacterized protein</fullName>
    </submittedName>
</protein>
<dbReference type="Gene3D" id="3.40.50.300">
    <property type="entry name" value="P-loop containing nucleotide triphosphate hydrolases"/>
    <property type="match status" value="1"/>
</dbReference>
<proteinExistence type="predicted"/>
<keyword evidence="2" id="KW-1185">Reference proteome</keyword>
<organism evidence="1 2">
    <name type="scientific">Anabaena lutea FACHB-196</name>
    <dbReference type="NCBI Taxonomy" id="2692881"/>
    <lineage>
        <taxon>Bacteria</taxon>
        <taxon>Bacillati</taxon>
        <taxon>Cyanobacteriota</taxon>
        <taxon>Cyanophyceae</taxon>
        <taxon>Nostocales</taxon>
        <taxon>Nostocaceae</taxon>
        <taxon>Anabaena</taxon>
    </lineage>
</organism>
<gene>
    <name evidence="1" type="ORF">H6G59_15310</name>
</gene>
<accession>A0ABR8FHK4</accession>
<name>A0ABR8FHK4_9NOST</name>
<dbReference type="InterPro" id="IPR027417">
    <property type="entry name" value="P-loop_NTPase"/>
</dbReference>
<evidence type="ECO:0000313" key="1">
    <source>
        <dbReference type="EMBL" id="MBD2569241.1"/>
    </source>
</evidence>
<dbReference type="Proteomes" id="UP000640531">
    <property type="component" value="Unassembled WGS sequence"/>
</dbReference>
<dbReference type="RefSeq" id="WP_190715842.1">
    <property type="nucleotide sequence ID" value="NZ_JACJST010000013.1"/>
</dbReference>
<reference evidence="1 2" key="1">
    <citation type="journal article" date="2020" name="ISME J.">
        <title>Comparative genomics reveals insights into cyanobacterial evolution and habitat adaptation.</title>
        <authorList>
            <person name="Chen M.Y."/>
            <person name="Teng W.K."/>
            <person name="Zhao L."/>
            <person name="Hu C.X."/>
            <person name="Zhou Y.K."/>
            <person name="Han B.P."/>
            <person name="Song L.R."/>
            <person name="Shu W.S."/>
        </authorList>
    </citation>
    <scope>NUCLEOTIDE SEQUENCE [LARGE SCALE GENOMIC DNA]</scope>
    <source>
        <strain evidence="1 2">FACHB-196</strain>
    </source>
</reference>
<sequence length="251" mass="28724">MKILLLCMAPIISIFNNKGGVSKTTYMFHSDYFIIPISPDLFSIRGTENLGSKLEAWRQGWEQCNNAWNNKTLTLPHGQPTFLGYVMQQHNIREDSEEKMTKGWQIFGNRIESAIQENIVNRLAKLDQVYYWPDGNFNLGKIPNLHSLIPYSLEAKKPVFDCTSVDGLRGAHISRARDSVEYFEPIAQRLLTVLNSHGFFEKKAKPNQVPKMLGFLNPTYYFFNGALLRDRATVIHIFSLSHNVPGNKFPV</sequence>
<comment type="caution">
    <text evidence="1">The sequence shown here is derived from an EMBL/GenBank/DDBJ whole genome shotgun (WGS) entry which is preliminary data.</text>
</comment>